<gene>
    <name evidence="1" type="ORF">H9853_07525</name>
</gene>
<organism evidence="1 2">
    <name type="scientific">Candidatus Sphingobacterium stercoripullorum</name>
    <dbReference type="NCBI Taxonomy" id="2838759"/>
    <lineage>
        <taxon>Bacteria</taxon>
        <taxon>Pseudomonadati</taxon>
        <taxon>Bacteroidota</taxon>
        <taxon>Sphingobacteriia</taxon>
        <taxon>Sphingobacteriales</taxon>
        <taxon>Sphingobacteriaceae</taxon>
        <taxon>Sphingobacterium</taxon>
    </lineage>
</organism>
<reference evidence="1" key="2">
    <citation type="submission" date="2021-04" db="EMBL/GenBank/DDBJ databases">
        <authorList>
            <person name="Gilroy R."/>
        </authorList>
    </citation>
    <scope>NUCLEOTIDE SEQUENCE</scope>
    <source>
        <strain evidence="1">1719</strain>
    </source>
</reference>
<sequence>MKTNRQILGMSLLLAAAFSVTSCKKDPVNNPPRESNEVEFFLATEIDAAGQAAEYLLAVPDITQGTASVVGNGLELIEPGYNTWIFPTEHIGIGLKYQKG</sequence>
<dbReference type="Proteomes" id="UP000824156">
    <property type="component" value="Unassembled WGS sequence"/>
</dbReference>
<proteinExistence type="predicted"/>
<evidence type="ECO:0000313" key="1">
    <source>
        <dbReference type="EMBL" id="HIX54859.1"/>
    </source>
</evidence>
<dbReference type="PROSITE" id="PS51257">
    <property type="entry name" value="PROKAR_LIPOPROTEIN"/>
    <property type="match status" value="1"/>
</dbReference>
<protein>
    <submittedName>
        <fullName evidence="1">DUF4374 domain-containing protein</fullName>
    </submittedName>
</protein>
<accession>A0A9D1W9G6</accession>
<dbReference type="EMBL" id="DXEZ01000211">
    <property type="protein sequence ID" value="HIX54859.1"/>
    <property type="molecule type" value="Genomic_DNA"/>
</dbReference>
<reference evidence="1" key="1">
    <citation type="journal article" date="2021" name="PeerJ">
        <title>Extensive microbial diversity within the chicken gut microbiome revealed by metagenomics and culture.</title>
        <authorList>
            <person name="Gilroy R."/>
            <person name="Ravi A."/>
            <person name="Getino M."/>
            <person name="Pursley I."/>
            <person name="Horton D.L."/>
            <person name="Alikhan N.F."/>
            <person name="Baker D."/>
            <person name="Gharbi K."/>
            <person name="Hall N."/>
            <person name="Watson M."/>
            <person name="Adriaenssens E.M."/>
            <person name="Foster-Nyarko E."/>
            <person name="Jarju S."/>
            <person name="Secka A."/>
            <person name="Antonio M."/>
            <person name="Oren A."/>
            <person name="Chaudhuri R.R."/>
            <person name="La Ragione R."/>
            <person name="Hildebrand F."/>
            <person name="Pallen M.J."/>
        </authorList>
    </citation>
    <scope>NUCLEOTIDE SEQUENCE</scope>
    <source>
        <strain evidence="1">1719</strain>
    </source>
</reference>
<evidence type="ECO:0000313" key="2">
    <source>
        <dbReference type="Proteomes" id="UP000824156"/>
    </source>
</evidence>
<comment type="caution">
    <text evidence="1">The sequence shown here is derived from an EMBL/GenBank/DDBJ whole genome shotgun (WGS) entry which is preliminary data.</text>
</comment>
<dbReference type="AlphaFoldDB" id="A0A9D1W9G6"/>
<feature type="non-terminal residue" evidence="1">
    <location>
        <position position="100"/>
    </location>
</feature>
<name>A0A9D1W9G6_9SPHI</name>